<dbReference type="KEGG" id="dfi:AXF13_10470"/>
<dbReference type="Pfam" id="PF13332">
    <property type="entry name" value="Fil_haemagg_2"/>
    <property type="match status" value="5"/>
</dbReference>
<dbReference type="Pfam" id="PF00545">
    <property type="entry name" value="Ribonuclease"/>
    <property type="match status" value="1"/>
</dbReference>
<dbReference type="NCBIfam" id="TIGR01901">
    <property type="entry name" value="adhes_NPXG"/>
    <property type="match status" value="1"/>
</dbReference>
<dbReference type="Gene3D" id="3.10.450.30">
    <property type="entry name" value="Microbial ribonucleases"/>
    <property type="match status" value="1"/>
</dbReference>
<evidence type="ECO:0000256" key="1">
    <source>
        <dbReference type="ARBA" id="ARBA00022722"/>
    </source>
</evidence>
<dbReference type="Gene3D" id="2.160.20.10">
    <property type="entry name" value="Single-stranded right-handed beta-helix, Pectin lyase-like"/>
    <property type="match status" value="1"/>
</dbReference>
<evidence type="ECO:0000259" key="4">
    <source>
        <dbReference type="SMART" id="SM00912"/>
    </source>
</evidence>
<feature type="domain" description="Filamentous haemagglutinin FhaB/tRNA nuclease CdiA-like TPS" evidence="4">
    <location>
        <begin position="9"/>
        <end position="100"/>
    </location>
</feature>
<dbReference type="EMBL" id="CP014229">
    <property type="protein sequence ID" value="AMD90507.1"/>
    <property type="molecule type" value="Genomic_DNA"/>
</dbReference>
<protein>
    <recommendedName>
        <fullName evidence="4">Filamentous haemagglutinin FhaB/tRNA nuclease CdiA-like TPS domain-containing protein</fullName>
    </recommendedName>
</protein>
<feature type="region of interest" description="Disordered" evidence="3">
    <location>
        <begin position="288"/>
        <end position="322"/>
    </location>
</feature>
<gene>
    <name evidence="5" type="ORF">AXF13_10470</name>
</gene>
<dbReference type="InterPro" id="IPR000026">
    <property type="entry name" value="N1-like"/>
</dbReference>
<dbReference type="InterPro" id="IPR012334">
    <property type="entry name" value="Pectin_lyas_fold"/>
</dbReference>
<dbReference type="InterPro" id="IPR008638">
    <property type="entry name" value="FhaB/CdiA-like_TPS"/>
</dbReference>
<reference evidence="6" key="1">
    <citation type="submission" date="2016-02" db="EMBL/GenBank/DDBJ databases">
        <authorList>
            <person name="Holder M.E."/>
            <person name="Ajami N.J."/>
            <person name="Petrosino J.F."/>
        </authorList>
    </citation>
    <scope>NUCLEOTIDE SEQUENCE [LARGE SCALE GENOMIC DNA]</scope>
    <source>
        <strain evidence="6">CCUG 45958</strain>
    </source>
</reference>
<feature type="region of interest" description="Disordered" evidence="3">
    <location>
        <begin position="1212"/>
        <end position="1231"/>
    </location>
</feature>
<keyword evidence="2" id="KW-0378">Hydrolase</keyword>
<organism evidence="5 6">
    <name type="scientific">Desulfovibrio fairfieldensis</name>
    <dbReference type="NCBI Taxonomy" id="44742"/>
    <lineage>
        <taxon>Bacteria</taxon>
        <taxon>Pseudomonadati</taxon>
        <taxon>Thermodesulfobacteriota</taxon>
        <taxon>Desulfovibrionia</taxon>
        <taxon>Desulfovibrionales</taxon>
        <taxon>Desulfovibrionaceae</taxon>
        <taxon>Desulfovibrio</taxon>
    </lineage>
</organism>
<evidence type="ECO:0000256" key="2">
    <source>
        <dbReference type="ARBA" id="ARBA00022801"/>
    </source>
</evidence>
<feature type="region of interest" description="Disordered" evidence="3">
    <location>
        <begin position="1529"/>
        <end position="1548"/>
    </location>
</feature>
<dbReference type="InterPro" id="IPR016191">
    <property type="entry name" value="Ribonuclease/ribotoxin"/>
</dbReference>
<dbReference type="InterPro" id="IPR025157">
    <property type="entry name" value="Hemagglutinin_rpt"/>
</dbReference>
<dbReference type="SUPFAM" id="SSF53933">
    <property type="entry name" value="Microbial ribonucleases"/>
    <property type="match status" value="1"/>
</dbReference>
<feature type="region of interest" description="Disordered" evidence="3">
    <location>
        <begin position="159"/>
        <end position="183"/>
    </location>
</feature>
<feature type="compositionally biased region" description="Low complexity" evidence="3">
    <location>
        <begin position="1531"/>
        <end position="1548"/>
    </location>
</feature>
<dbReference type="STRING" id="44742.AXF13_10470"/>
<dbReference type="InterPro" id="IPR011050">
    <property type="entry name" value="Pectin_lyase_fold/virulence"/>
</dbReference>
<dbReference type="SMART" id="SM00912">
    <property type="entry name" value="Haemagg_act"/>
    <property type="match status" value="1"/>
</dbReference>
<dbReference type="GO" id="GO:0004521">
    <property type="term" value="F:RNA endonuclease activity"/>
    <property type="evidence" value="ECO:0007669"/>
    <property type="project" value="InterPro"/>
</dbReference>
<sequence>MLCLFLFLSPAGCSGAANSQLGGIVAGNPNFHGNRGAEARTILNEVTSANRSRIEGYIEVNGRAADVILANPNGVTVNGGGFINVPRATITTGKPEVDPGGALRGYEVRQGDIRIEGAGINADNTDAFTLLARTAHVEAQVRASSLAVVTGKNSVAADGTVTPLADPSPAPADPGNPAAEEKPEVGIDSSALGGMYANRITLIATEKGVGVNLEGTVQSADQMVITADGKLRLREAVSGGDAVLAGKGDIELTGAAVTAARDLTVTADNLRLEKGVFEPQYEARKAKKQAGSVTAGAASAPASGLTGPTPEPEPEKSSGLYAGGNLSIKANTLVLGEDAQAASGVDSSGGLTKDGNTTIAAGTVEAKRAKVLSGGSITIAAATANAASSTIAGRGDVVLSGGELALLNTLVQGGRVGLDLEHVKLTEKSKAEAVTDLAFRVAQAELNDASLSAGSDLLLDVGKALFDVQSSLSSGNDLTLRGTDVTLNGAFLAAGQDLEYSGESLSNMSGVLYAARDQRLYTSGLLLNDGGEIYAGRDILIADADGKGENAVRNLSGTISAGNELSISAKTVENKKREFEVAERGRHISYNEWYECNKPLLGHGCDRRQLWYYVNVYEDYILKDSPSAQMLAGGDILISADLLENHYSTIAAGNNLAVKATNVDNKDAVLQRTRTVRETMKGWDSDDDFTGEYFRSYNETYEEIGRSPVVLSAKSGLYMDVADTFNNYSDRQGISLPNGSSESAGYPFAGSPMFRPSTSPGHRYLIETNPMFTNMGLFYGSDYFLSRIGLDQDRQQVVLLGDAFYETRLVQQQILAATGQRFLNGYSSDADQMRGLMDAAAAQAQGLDLSVGVALTPTQVAALTQDIIWLEEEEHMGRKVLVPHLYLASATQQDIAPGGGVQAKNVYINAGKGILNEGRINGENVNLASVSIENTGGLLRGGSLNLTALNDIANNSGFIQGGDISLKAGGDIVSQTLTRPDAGNAAHQHVLAQGRIEATGTVTAVAGNDLAIRGSTLSAGGDVTLAAGRDMTVGTVTEEFHLDGGSRSWEHRVTHTGSTVAAGGNLNMTAGRDMTVAGSQVGAGGDAQLAAGGDLSVVAVQDTFSSFVKAESGKGGLFSSSSKSTYTQDYRTSKSSTVASGGNLSLLAGVTGLTPGASAASGAPASTGHASVVGSNLASGKDLTVAASGNVNVASAQNSSYFSHTKSTVGALGLSSSSKREEKSSVTQVGSTLSGENVKISAGNDITATASNIFASRNVQLNAEKGNILLDAAQNTQSSYYKSSSSRAGIFGGSSGISFASSKQKQKGDGVSKNIGSAIMAGEDITMSAQHDVTSVGSLISAGNNVQIQSGRDVNLLPGNDTSYAFESSKKSEVGIGAALSSSGASLSLGYQSTAKGSKQNAAQNAGSLVQAGNDISITAGRDINQIASHMEAARDVNLNTGRDWNMLAGQDSQSASAWRKDVQAGITLSLQQNVSSAVQAVADLPQAMGSGQGGLGYQGVTAASAGLKAVTSVYNSIFQVVSASLSVGGSTSRQKSSSSSSTASPSTLLAGRDLEAVSGRDITIEGGRVQAGHDMALGAGHDLNIVAATNTYDSKQSASSASGGVNVSVGFGSSGMAVSGSVSASASGSQGKSSGTSYTNALVAAGNHLETTSGRDTNIKGAQVQGNTVDMAVGRDLNVHSLQDTAQSSGNSWSLGGSIGFDATGLVPDKIMGIPVTGSNGSGLNIGGGTSSGSMAWVNGQTSITAKEDLDIYTEKNTDIKGAVIAADNGNLTLNTGSLTYSDIQDKNKQENISANIGLGGQLENASLSGDYGKTDQEQINRATVGQGTVIIRSDPAQGLEGLNRDIAKAQELTKNEKVSVTVYVDSTSIKELASGFAGTIEGVENLGENLQQIVREWKAITAALPENAKGLGQAGLDAMQAMLRSGASSEQVEQLMSDPEFQRLITGLGSVPPEGSNSVPGQVQKGENGVWTVNIPPSDASYLVRQMVQVYEYLETIPYKDTVSVALMGLQAICAGPISIIKNVVGGELMGAATQELASYLIVDKFHGGSQSAQRETTPEGLATEIKATQLFLDLGLGVGVGVLAGGIKSVGKTPSVAGTKISGINYVDPQTGVKLPSTIDIQPTLDRIAKGIADPHSNDGVTFFNNKSKLPVQGAGYYTEYVIRTPGVGNAGPQRLVLGKNGEVYYTPDHYINFIKVK</sequence>
<dbReference type="Proteomes" id="UP000069241">
    <property type="component" value="Chromosome"/>
</dbReference>
<keyword evidence="1" id="KW-0540">Nuclease</keyword>
<evidence type="ECO:0000313" key="6">
    <source>
        <dbReference type="Proteomes" id="UP000069241"/>
    </source>
</evidence>
<proteinExistence type="predicted"/>
<dbReference type="GO" id="GO:0016787">
    <property type="term" value="F:hydrolase activity"/>
    <property type="evidence" value="ECO:0007669"/>
    <property type="project" value="UniProtKB-KW"/>
</dbReference>
<dbReference type="SUPFAM" id="SSF51126">
    <property type="entry name" value="Pectin lyase-like"/>
    <property type="match status" value="1"/>
</dbReference>
<keyword evidence="6" id="KW-1185">Reference proteome</keyword>
<dbReference type="Pfam" id="PF05860">
    <property type="entry name" value="TPS"/>
    <property type="match status" value="1"/>
</dbReference>
<evidence type="ECO:0000313" key="5">
    <source>
        <dbReference type="EMBL" id="AMD90507.1"/>
    </source>
</evidence>
<evidence type="ECO:0000256" key="3">
    <source>
        <dbReference type="SAM" id="MobiDB-lite"/>
    </source>
</evidence>
<accession>A0A0X8JKY7</accession>
<dbReference type="GO" id="GO:0003723">
    <property type="term" value="F:RNA binding"/>
    <property type="evidence" value="ECO:0007669"/>
    <property type="project" value="InterPro"/>
</dbReference>
<name>A0A0X8JKY7_9BACT</name>